<evidence type="ECO:0000259" key="4">
    <source>
        <dbReference type="SMART" id="SM00470"/>
    </source>
</evidence>
<dbReference type="InterPro" id="IPR036086">
    <property type="entry name" value="ParB/Sulfiredoxin_sf"/>
</dbReference>
<dbReference type="CDD" id="cd16393">
    <property type="entry name" value="SPO0J_N"/>
    <property type="match status" value="1"/>
</dbReference>
<dbReference type="InterPro" id="IPR004437">
    <property type="entry name" value="ParB/RepB/Spo0J"/>
</dbReference>
<evidence type="ECO:0000256" key="3">
    <source>
        <dbReference type="ARBA" id="ARBA00023125"/>
    </source>
</evidence>
<dbReference type="InterPro" id="IPR041468">
    <property type="entry name" value="HTH_ParB/Spo0J"/>
</dbReference>
<dbReference type="GO" id="GO:0003677">
    <property type="term" value="F:DNA binding"/>
    <property type="evidence" value="ECO:0007669"/>
    <property type="project" value="UniProtKB-KW"/>
</dbReference>
<evidence type="ECO:0000313" key="5">
    <source>
        <dbReference type="EMBL" id="OGD38845.1"/>
    </source>
</evidence>
<dbReference type="InterPro" id="IPR050336">
    <property type="entry name" value="Chromosome_partition/occlusion"/>
</dbReference>
<dbReference type="InterPro" id="IPR057240">
    <property type="entry name" value="ParB_dimer_C"/>
</dbReference>
<comment type="similarity">
    <text evidence="1">Belongs to the ParB family.</text>
</comment>
<keyword evidence="2" id="KW-0159">Chromosome partition</keyword>
<evidence type="ECO:0000313" key="6">
    <source>
        <dbReference type="Proteomes" id="UP000177947"/>
    </source>
</evidence>
<gene>
    <name evidence="5" type="ORF">A2907_00960</name>
</gene>
<protein>
    <recommendedName>
        <fullName evidence="4">ParB-like N-terminal domain-containing protein</fullName>
    </recommendedName>
</protein>
<keyword evidence="3" id="KW-0238">DNA-binding</keyword>
<dbReference type="Pfam" id="PF02195">
    <property type="entry name" value="ParB_N"/>
    <property type="match status" value="1"/>
</dbReference>
<dbReference type="GO" id="GO:0005694">
    <property type="term" value="C:chromosome"/>
    <property type="evidence" value="ECO:0007669"/>
    <property type="project" value="TreeGrafter"/>
</dbReference>
<dbReference type="SUPFAM" id="SSF110849">
    <property type="entry name" value="ParB/Sulfiredoxin"/>
    <property type="match status" value="1"/>
</dbReference>
<dbReference type="Proteomes" id="UP000177947">
    <property type="component" value="Unassembled WGS sequence"/>
</dbReference>
<dbReference type="SMART" id="SM00470">
    <property type="entry name" value="ParB"/>
    <property type="match status" value="1"/>
</dbReference>
<dbReference type="AlphaFoldDB" id="A0A1F5C7M2"/>
<dbReference type="InterPro" id="IPR003115">
    <property type="entry name" value="ParB_N"/>
</dbReference>
<evidence type="ECO:0000256" key="1">
    <source>
        <dbReference type="ARBA" id="ARBA00006295"/>
    </source>
</evidence>
<evidence type="ECO:0000256" key="2">
    <source>
        <dbReference type="ARBA" id="ARBA00022829"/>
    </source>
</evidence>
<proteinExistence type="inferred from homology"/>
<dbReference type="PANTHER" id="PTHR33375">
    <property type="entry name" value="CHROMOSOME-PARTITIONING PROTEIN PARB-RELATED"/>
    <property type="match status" value="1"/>
</dbReference>
<dbReference type="NCBIfam" id="TIGR00180">
    <property type="entry name" value="parB_part"/>
    <property type="match status" value="1"/>
</dbReference>
<dbReference type="FunFam" id="1.10.10.2830:FF:000001">
    <property type="entry name" value="Chromosome partitioning protein ParB"/>
    <property type="match status" value="1"/>
</dbReference>
<accession>A0A1F5C7M2</accession>
<reference evidence="5 6" key="1">
    <citation type="journal article" date="2016" name="Nat. Commun.">
        <title>Thousands of microbial genomes shed light on interconnected biogeochemical processes in an aquifer system.</title>
        <authorList>
            <person name="Anantharaman K."/>
            <person name="Brown C.T."/>
            <person name="Hug L.A."/>
            <person name="Sharon I."/>
            <person name="Castelle C.J."/>
            <person name="Probst A.J."/>
            <person name="Thomas B.C."/>
            <person name="Singh A."/>
            <person name="Wilkins M.J."/>
            <person name="Karaoz U."/>
            <person name="Brodie E.L."/>
            <person name="Williams K.H."/>
            <person name="Hubbard S.S."/>
            <person name="Banfield J.F."/>
        </authorList>
    </citation>
    <scope>NUCLEOTIDE SEQUENCE [LARGE SCALE GENOMIC DNA]</scope>
</reference>
<dbReference type="Gene3D" id="1.10.10.2830">
    <property type="match status" value="1"/>
</dbReference>
<dbReference type="GO" id="GO:0007059">
    <property type="term" value="P:chromosome segregation"/>
    <property type="evidence" value="ECO:0007669"/>
    <property type="project" value="UniProtKB-KW"/>
</dbReference>
<dbReference type="Pfam" id="PF23552">
    <property type="entry name" value="ParB_C"/>
    <property type="match status" value="1"/>
</dbReference>
<organism evidence="5 6">
    <name type="scientific">Candidatus Azambacteria bacterium RIFCSPLOWO2_01_FULL_37_9</name>
    <dbReference type="NCBI Taxonomy" id="1797297"/>
    <lineage>
        <taxon>Bacteria</taxon>
        <taxon>Candidatus Azamiibacteriota</taxon>
    </lineage>
</organism>
<name>A0A1F5C7M2_9BACT</name>
<sequence>MKYHGLGRGLGALISKKDNSTNEVFRDNFSDAKNGDAVFYIEIEKINPNPEQPRKEFNEDQLRNLSDSIREHGILQPLVVSKLEKISSSGIEVSYQLIAGERRLRAAKLSGLFQVPVIIRKTTPKENLELAIIENVQRSDLNAIERAVAYQKLIEEYNLTQQEVAARVGKSREAVANLLRLLNLSQEIKDAISSGKINEGHARAILMVKDQRGQMDLFYRILNMGLNVREVENIARTALARVKKIIEIDPNMKFMVSQIEDAVGAKVSVQPRAKGGRIIIEYYQSSDLENIVNKIYKNINSEI</sequence>
<comment type="caution">
    <text evidence="5">The sequence shown here is derived from an EMBL/GenBank/DDBJ whole genome shotgun (WGS) entry which is preliminary data.</text>
</comment>
<dbReference type="EMBL" id="MEYQ01000028">
    <property type="protein sequence ID" value="OGD38845.1"/>
    <property type="molecule type" value="Genomic_DNA"/>
</dbReference>
<dbReference type="Gene3D" id="3.90.1530.30">
    <property type="match status" value="1"/>
</dbReference>
<dbReference type="Pfam" id="PF17762">
    <property type="entry name" value="HTH_ParB"/>
    <property type="match status" value="1"/>
</dbReference>
<dbReference type="FunFam" id="3.90.1530.30:FF:000001">
    <property type="entry name" value="Chromosome partitioning protein ParB"/>
    <property type="match status" value="1"/>
</dbReference>
<dbReference type="SUPFAM" id="SSF109709">
    <property type="entry name" value="KorB DNA-binding domain-like"/>
    <property type="match status" value="1"/>
</dbReference>
<feature type="domain" description="ParB-like N-terminal" evidence="4">
    <location>
        <begin position="39"/>
        <end position="136"/>
    </location>
</feature>
<dbReference type="PANTHER" id="PTHR33375:SF1">
    <property type="entry name" value="CHROMOSOME-PARTITIONING PROTEIN PARB-RELATED"/>
    <property type="match status" value="1"/>
</dbReference>